<name>A0A1H9JBJ6_9PSED</name>
<evidence type="ECO:0000313" key="1">
    <source>
        <dbReference type="EMBL" id="SEQ84216.1"/>
    </source>
</evidence>
<dbReference type="AlphaFoldDB" id="A0A1H9JBJ6"/>
<reference evidence="1 2" key="1">
    <citation type="submission" date="2016-10" db="EMBL/GenBank/DDBJ databases">
        <authorList>
            <person name="de Groot N.N."/>
        </authorList>
    </citation>
    <scope>NUCLEOTIDE SEQUENCE [LARGE SCALE GENOMIC DNA]</scope>
    <source>
        <strain evidence="1 2">LMG 27941</strain>
    </source>
</reference>
<dbReference type="EMBL" id="FOEQ01000004">
    <property type="protein sequence ID" value="SEQ84216.1"/>
    <property type="molecule type" value="Genomic_DNA"/>
</dbReference>
<dbReference type="PROSITE" id="PS51257">
    <property type="entry name" value="PROKAR_LIPOPROTEIN"/>
    <property type="match status" value="1"/>
</dbReference>
<proteinExistence type="predicted"/>
<sequence>MFASKDVPVSKIPLFTLLPLAALGLLTLLACSANPEANAKVDAAALAGFTAAMQSALVNRINAANQGTLVGVVTLKLTLDRSNRPVACKAVRSSPAHERLLPVWVNASPLSQLKQLVEHECWRTTYPPVPGSLFEDGHVDVIAPLVLMPRLPTPMPLH</sequence>
<dbReference type="Proteomes" id="UP000199221">
    <property type="component" value="Unassembled WGS sequence"/>
</dbReference>
<evidence type="ECO:0000313" key="2">
    <source>
        <dbReference type="Proteomes" id="UP000199221"/>
    </source>
</evidence>
<gene>
    <name evidence="1" type="ORF">SAMN05216230_10451</name>
</gene>
<organism evidence="1 2">
    <name type="scientific">Pseudomonas soli</name>
    <dbReference type="NCBI Taxonomy" id="1306993"/>
    <lineage>
        <taxon>Bacteria</taxon>
        <taxon>Pseudomonadati</taxon>
        <taxon>Pseudomonadota</taxon>
        <taxon>Gammaproteobacteria</taxon>
        <taxon>Pseudomonadales</taxon>
        <taxon>Pseudomonadaceae</taxon>
        <taxon>Pseudomonas</taxon>
    </lineage>
</organism>
<accession>A0A1H9JBJ6</accession>
<protein>
    <submittedName>
        <fullName evidence="1">Uncharacterized protein</fullName>
    </submittedName>
</protein>